<accession>A0A834FQX6</accession>
<protein>
    <submittedName>
        <fullName evidence="1">Uncharacterized protein</fullName>
    </submittedName>
</protein>
<reference evidence="1" key="1">
    <citation type="journal article" name="BMC Genomics">
        <title>Long-read sequencing and de novo genome assembly of marine medaka (Oryzias melastigma).</title>
        <authorList>
            <person name="Liang P."/>
            <person name="Saqib H.S.A."/>
            <person name="Ni X."/>
            <person name="Shen Y."/>
        </authorList>
    </citation>
    <scope>NUCLEOTIDE SEQUENCE</scope>
    <source>
        <strain evidence="1">Bigg-433</strain>
    </source>
</reference>
<sequence length="161" mass="17504">MSSSCPARCISLPPWKSPVDGEGTALLLHLLLLPRAASEEVGSIYSGSGRVNVYVRNVSTAKDDCRSPTTYIFGKSANSFLIKSHPPCCGLIHPPPLFLSAFPLRTSSDNKSLLDPPPTVNIADRRSRGSVMRRSLCCRDLRNIAIRGFESREALSESLFG</sequence>
<organism evidence="1 2">
    <name type="scientific">Oryzias melastigma</name>
    <name type="common">Marine medaka</name>
    <dbReference type="NCBI Taxonomy" id="30732"/>
    <lineage>
        <taxon>Eukaryota</taxon>
        <taxon>Metazoa</taxon>
        <taxon>Chordata</taxon>
        <taxon>Craniata</taxon>
        <taxon>Vertebrata</taxon>
        <taxon>Euteleostomi</taxon>
        <taxon>Actinopterygii</taxon>
        <taxon>Neopterygii</taxon>
        <taxon>Teleostei</taxon>
        <taxon>Neoteleostei</taxon>
        <taxon>Acanthomorphata</taxon>
        <taxon>Ovalentaria</taxon>
        <taxon>Atherinomorphae</taxon>
        <taxon>Beloniformes</taxon>
        <taxon>Adrianichthyidae</taxon>
        <taxon>Oryziinae</taxon>
        <taxon>Oryzias</taxon>
    </lineage>
</organism>
<proteinExistence type="predicted"/>
<dbReference type="AlphaFoldDB" id="A0A834FQX6"/>
<dbReference type="EMBL" id="WKFB01000028">
    <property type="protein sequence ID" value="KAF6738345.1"/>
    <property type="molecule type" value="Genomic_DNA"/>
</dbReference>
<dbReference type="Proteomes" id="UP000646548">
    <property type="component" value="Unassembled WGS sequence"/>
</dbReference>
<gene>
    <name evidence="1" type="ORF">FQA47_012355</name>
</gene>
<name>A0A834FQX6_ORYME</name>
<evidence type="ECO:0000313" key="1">
    <source>
        <dbReference type="EMBL" id="KAF6738345.1"/>
    </source>
</evidence>
<evidence type="ECO:0000313" key="2">
    <source>
        <dbReference type="Proteomes" id="UP000646548"/>
    </source>
</evidence>
<comment type="caution">
    <text evidence="1">The sequence shown here is derived from an EMBL/GenBank/DDBJ whole genome shotgun (WGS) entry which is preliminary data.</text>
</comment>